<dbReference type="SMART" id="SM00220">
    <property type="entry name" value="S_TKc"/>
    <property type="match status" value="1"/>
</dbReference>
<comment type="caution">
    <text evidence="8">The sequence shown here is derived from an EMBL/GenBank/DDBJ whole genome shotgun (WGS) entry which is preliminary data.</text>
</comment>
<dbReference type="PANTHER" id="PTHR43289">
    <property type="entry name" value="MITOGEN-ACTIVATED PROTEIN KINASE KINASE KINASE 20-RELATED"/>
    <property type="match status" value="1"/>
</dbReference>
<dbReference type="InterPro" id="IPR011009">
    <property type="entry name" value="Kinase-like_dom_sf"/>
</dbReference>
<sequence length="884" mass="95633">MIDDRVTPAEWAELKVLWAQSESLDGAGQAHLLATASSARVRRELAKLLAVAEEQDALDRPAHELLGLAMDGAFSATGERDSVEALAAPSLVGRRVGPYRVLRLIGRGGMGAVYLAERADNAFRQQVAIKTLWRGADSDVLLQRFRSERQILAQLQHPNIAQLLDGGATDDGMPWLAMEYVDGTPIDAWCDQQSLTINARLDLFRQACAAVHHAHQRLVIHRDLKPNNILVTHDGVVKLLDFGVAKLIATEEHESTLTGAGLSPFTIAYAAPEQLTGDVVSTATDVCALGAVLTTLISGSPPLALQGMSATEQLLAVREREPRAPSLIALGAPPEVALARSLSSSARLASVLRGELDAIAQMALRRDPARRYPSAVALSDDILRYLRRDRVLARPDSTAYRIRTFVRRRRGLTAAALSALVIVTGAGAVAWRQALLARAEAARAERASSFLSGMVTGTNATSYDPIVRLSTSGTLAELLDSALVRVPREFADDVRIRARLYTAIGANVMTQSRFALARSVLDSARMLAAEGFGTHSPEYARACLESAVLRLDMDGPYAADAFIAAAREAVKALPPDDELHARIALVEASRAVSLGQVRYADSLAAAVAQREQRPDGGGAGGRGGRTILSLRAQSIRMLTSSWIHRDPREYLRRARAVLALSDSLGLANTNEQFNAWGAEFEALLVLGRSEEALPIQTRFVEAVERLPRESPAVSAVLARNRAFWATVAGDTVQRRVQAQRALDLAGDGTELRISERLLVNNTFVEDALARGDTAQARLVAHRSVVELARSRSPMVMSYAYLFDGQAALASRDFRGAIASLNRGLDEVNQAPELWSMRPRLRRVLASAYERIGDAALADSVRRLDPPRANVPPCTPGGDWRGCED</sequence>
<evidence type="ECO:0000256" key="3">
    <source>
        <dbReference type="ARBA" id="ARBA00022777"/>
    </source>
</evidence>
<keyword evidence="1" id="KW-0808">Transferase</keyword>
<evidence type="ECO:0000313" key="9">
    <source>
        <dbReference type="Proteomes" id="UP000264071"/>
    </source>
</evidence>
<dbReference type="AlphaFoldDB" id="A0A3D4V797"/>
<dbReference type="InterPro" id="IPR000719">
    <property type="entry name" value="Prot_kinase_dom"/>
</dbReference>
<evidence type="ECO:0000259" key="7">
    <source>
        <dbReference type="PROSITE" id="PS50011"/>
    </source>
</evidence>
<dbReference type="EMBL" id="DPIY01000006">
    <property type="protein sequence ID" value="HCT57013.1"/>
    <property type="molecule type" value="Genomic_DNA"/>
</dbReference>
<dbReference type="Pfam" id="PF00069">
    <property type="entry name" value="Pkinase"/>
    <property type="match status" value="1"/>
</dbReference>
<dbReference type="InterPro" id="IPR017441">
    <property type="entry name" value="Protein_kinase_ATP_BS"/>
</dbReference>
<evidence type="ECO:0000256" key="6">
    <source>
        <dbReference type="SAM" id="MobiDB-lite"/>
    </source>
</evidence>
<dbReference type="PROSITE" id="PS00108">
    <property type="entry name" value="PROTEIN_KINASE_ST"/>
    <property type="match status" value="1"/>
</dbReference>
<evidence type="ECO:0000256" key="2">
    <source>
        <dbReference type="ARBA" id="ARBA00022741"/>
    </source>
</evidence>
<feature type="binding site" evidence="5">
    <location>
        <position position="130"/>
    </location>
    <ligand>
        <name>ATP</name>
        <dbReference type="ChEBI" id="CHEBI:30616"/>
    </ligand>
</feature>
<keyword evidence="4 5" id="KW-0067">ATP-binding</keyword>
<gene>
    <name evidence="8" type="ORF">DGD08_07330</name>
</gene>
<evidence type="ECO:0000256" key="4">
    <source>
        <dbReference type="ARBA" id="ARBA00022840"/>
    </source>
</evidence>
<proteinExistence type="predicted"/>
<organism evidence="8 9">
    <name type="scientific">Gemmatimonas aurantiaca</name>
    <dbReference type="NCBI Taxonomy" id="173480"/>
    <lineage>
        <taxon>Bacteria</taxon>
        <taxon>Pseudomonadati</taxon>
        <taxon>Gemmatimonadota</taxon>
        <taxon>Gemmatimonadia</taxon>
        <taxon>Gemmatimonadales</taxon>
        <taxon>Gemmatimonadaceae</taxon>
        <taxon>Gemmatimonas</taxon>
    </lineage>
</organism>
<dbReference type="Proteomes" id="UP000264071">
    <property type="component" value="Unassembled WGS sequence"/>
</dbReference>
<dbReference type="Gene3D" id="3.30.200.20">
    <property type="entry name" value="Phosphorylase Kinase, domain 1"/>
    <property type="match status" value="1"/>
</dbReference>
<dbReference type="PROSITE" id="PS50011">
    <property type="entry name" value="PROTEIN_KINASE_DOM"/>
    <property type="match status" value="1"/>
</dbReference>
<dbReference type="PANTHER" id="PTHR43289:SF34">
    <property type="entry name" value="SERINE_THREONINE-PROTEIN KINASE YBDM-RELATED"/>
    <property type="match status" value="1"/>
</dbReference>
<keyword evidence="2 5" id="KW-0547">Nucleotide-binding</keyword>
<evidence type="ECO:0000313" key="8">
    <source>
        <dbReference type="EMBL" id="HCT57013.1"/>
    </source>
</evidence>
<reference evidence="8 9" key="1">
    <citation type="journal article" date="2018" name="Nat. Biotechnol.">
        <title>A standardized bacterial taxonomy based on genome phylogeny substantially revises the tree of life.</title>
        <authorList>
            <person name="Parks D.H."/>
            <person name="Chuvochina M."/>
            <person name="Waite D.W."/>
            <person name="Rinke C."/>
            <person name="Skarshewski A."/>
            <person name="Chaumeil P.A."/>
            <person name="Hugenholtz P."/>
        </authorList>
    </citation>
    <scope>NUCLEOTIDE SEQUENCE [LARGE SCALE GENOMIC DNA]</scope>
    <source>
        <strain evidence="8">UBA8844</strain>
    </source>
</reference>
<name>A0A3D4V797_9BACT</name>
<feature type="domain" description="Protein kinase" evidence="7">
    <location>
        <begin position="99"/>
        <end position="383"/>
    </location>
</feature>
<dbReference type="SUPFAM" id="SSF56112">
    <property type="entry name" value="Protein kinase-like (PK-like)"/>
    <property type="match status" value="1"/>
</dbReference>
<feature type="region of interest" description="Disordered" evidence="6">
    <location>
        <begin position="863"/>
        <end position="884"/>
    </location>
</feature>
<protein>
    <submittedName>
        <fullName evidence="8">Serine/threonine protein kinase</fullName>
    </submittedName>
</protein>
<dbReference type="GO" id="GO:0004674">
    <property type="term" value="F:protein serine/threonine kinase activity"/>
    <property type="evidence" value="ECO:0007669"/>
    <property type="project" value="UniProtKB-KW"/>
</dbReference>
<dbReference type="GO" id="GO:0005524">
    <property type="term" value="F:ATP binding"/>
    <property type="evidence" value="ECO:0007669"/>
    <property type="project" value="UniProtKB-UniRule"/>
</dbReference>
<keyword evidence="8" id="KW-0723">Serine/threonine-protein kinase</keyword>
<dbReference type="PROSITE" id="PS00107">
    <property type="entry name" value="PROTEIN_KINASE_ATP"/>
    <property type="match status" value="1"/>
</dbReference>
<evidence type="ECO:0000256" key="5">
    <source>
        <dbReference type="PROSITE-ProRule" id="PRU10141"/>
    </source>
</evidence>
<dbReference type="Gene3D" id="1.10.510.10">
    <property type="entry name" value="Transferase(Phosphotransferase) domain 1"/>
    <property type="match status" value="1"/>
</dbReference>
<evidence type="ECO:0000256" key="1">
    <source>
        <dbReference type="ARBA" id="ARBA00022679"/>
    </source>
</evidence>
<dbReference type="CDD" id="cd14014">
    <property type="entry name" value="STKc_PknB_like"/>
    <property type="match status" value="1"/>
</dbReference>
<dbReference type="InterPro" id="IPR008271">
    <property type="entry name" value="Ser/Thr_kinase_AS"/>
</dbReference>
<accession>A0A3D4V797</accession>
<keyword evidence="3 8" id="KW-0418">Kinase</keyword>